<accession>A0A9D5A009</accession>
<comment type="caution">
    <text evidence="1">The sequence shown here is derived from an EMBL/GenBank/DDBJ whole genome shotgun (WGS) entry which is preliminary data.</text>
</comment>
<reference evidence="1 2" key="1">
    <citation type="journal article" date="2022" name="Nat. Genet.">
        <title>Improved pea reference genome and pan-genome highlight genomic features and evolutionary characteristics.</title>
        <authorList>
            <person name="Yang T."/>
            <person name="Liu R."/>
            <person name="Luo Y."/>
            <person name="Hu S."/>
            <person name="Wang D."/>
            <person name="Wang C."/>
            <person name="Pandey M.K."/>
            <person name="Ge S."/>
            <person name="Xu Q."/>
            <person name="Li N."/>
            <person name="Li G."/>
            <person name="Huang Y."/>
            <person name="Saxena R.K."/>
            <person name="Ji Y."/>
            <person name="Li M."/>
            <person name="Yan X."/>
            <person name="He Y."/>
            <person name="Liu Y."/>
            <person name="Wang X."/>
            <person name="Xiang C."/>
            <person name="Varshney R.K."/>
            <person name="Ding H."/>
            <person name="Gao S."/>
            <person name="Zong X."/>
        </authorList>
    </citation>
    <scope>NUCLEOTIDE SEQUENCE [LARGE SCALE GENOMIC DNA]</scope>
    <source>
        <strain evidence="1 2">cv. Zhongwan 6</strain>
    </source>
</reference>
<dbReference type="EMBL" id="JAMSHJ010000007">
    <property type="protein sequence ID" value="KAI5388883.1"/>
    <property type="molecule type" value="Genomic_DNA"/>
</dbReference>
<name>A0A9D5A009_PEA</name>
<gene>
    <name evidence="1" type="ORF">KIW84_074515</name>
</gene>
<dbReference type="Proteomes" id="UP001058974">
    <property type="component" value="Chromosome 7"/>
</dbReference>
<protein>
    <submittedName>
        <fullName evidence="1">Uncharacterized protein</fullName>
    </submittedName>
</protein>
<evidence type="ECO:0000313" key="1">
    <source>
        <dbReference type="EMBL" id="KAI5388883.1"/>
    </source>
</evidence>
<dbReference type="Gramene" id="Psat07G0451500-T1">
    <property type="protein sequence ID" value="KAI5388883.1"/>
    <property type="gene ID" value="KIW84_074515"/>
</dbReference>
<organism evidence="1 2">
    <name type="scientific">Pisum sativum</name>
    <name type="common">Garden pea</name>
    <name type="synonym">Lathyrus oleraceus</name>
    <dbReference type="NCBI Taxonomy" id="3888"/>
    <lineage>
        <taxon>Eukaryota</taxon>
        <taxon>Viridiplantae</taxon>
        <taxon>Streptophyta</taxon>
        <taxon>Embryophyta</taxon>
        <taxon>Tracheophyta</taxon>
        <taxon>Spermatophyta</taxon>
        <taxon>Magnoliopsida</taxon>
        <taxon>eudicotyledons</taxon>
        <taxon>Gunneridae</taxon>
        <taxon>Pentapetalae</taxon>
        <taxon>rosids</taxon>
        <taxon>fabids</taxon>
        <taxon>Fabales</taxon>
        <taxon>Fabaceae</taxon>
        <taxon>Papilionoideae</taxon>
        <taxon>50 kb inversion clade</taxon>
        <taxon>NPAAA clade</taxon>
        <taxon>Hologalegina</taxon>
        <taxon>IRL clade</taxon>
        <taxon>Fabeae</taxon>
        <taxon>Lathyrus</taxon>
    </lineage>
</organism>
<proteinExistence type="predicted"/>
<dbReference type="AlphaFoldDB" id="A0A9D5A009"/>
<sequence length="114" mass="12783">MLHTAVKQSGRRKGLTVVQKRSMEMILDASERSMEMIRDGTNPTSGFPPLPWTLAVSFPFVFVLAKNDTNILGNVNSVNLYSIKAQLRDFEKVSSLSVNFHKSKVMGFSTLKDF</sequence>
<keyword evidence="2" id="KW-1185">Reference proteome</keyword>
<evidence type="ECO:0000313" key="2">
    <source>
        <dbReference type="Proteomes" id="UP001058974"/>
    </source>
</evidence>